<keyword evidence="3" id="KW-1185">Reference proteome</keyword>
<evidence type="ECO:0000313" key="2">
    <source>
        <dbReference type="EMBL" id="MBT0960066.1"/>
    </source>
</evidence>
<organism evidence="2 3">
    <name type="scientific">Denitromonas iodatirespirans</name>
    <dbReference type="NCBI Taxonomy" id="2795389"/>
    <lineage>
        <taxon>Bacteria</taxon>
        <taxon>Pseudomonadati</taxon>
        <taxon>Pseudomonadota</taxon>
        <taxon>Betaproteobacteria</taxon>
        <taxon>Rhodocyclales</taxon>
        <taxon>Zoogloeaceae</taxon>
        <taxon>Denitromonas</taxon>
    </lineage>
</organism>
<comment type="subcellular location">
    <subcellularLocation>
        <location evidence="1">Cytoplasm</location>
    </subcellularLocation>
</comment>
<evidence type="ECO:0000313" key="3">
    <source>
        <dbReference type="Proteomes" id="UP000694660"/>
    </source>
</evidence>
<dbReference type="Pfam" id="PF04380">
    <property type="entry name" value="BMFP"/>
    <property type="match status" value="1"/>
</dbReference>
<dbReference type="HAMAP" id="MF_02216">
    <property type="entry name" value="UbiK"/>
    <property type="match status" value="1"/>
</dbReference>
<reference evidence="3" key="1">
    <citation type="journal article" date="2022" name="ISME J.">
        <title>Genetic and phylogenetic analysis of dissimilatory iodate-reducing bacteria identifies potential niches across the world's oceans.</title>
        <authorList>
            <person name="Reyes-Umana V."/>
            <person name="Henning Z."/>
            <person name="Lee K."/>
            <person name="Barnum T.P."/>
            <person name="Coates J.D."/>
        </authorList>
    </citation>
    <scope>NUCLEOTIDE SEQUENCE [LARGE SCALE GENOMIC DNA]</scope>
    <source>
        <strain evidence="3">IR12</strain>
    </source>
</reference>
<dbReference type="AlphaFoldDB" id="A0A944D830"/>
<keyword evidence="1" id="KW-0963">Cytoplasm</keyword>
<comment type="pathway">
    <text evidence="1">Cofactor biosynthesis; ubiquinone biosynthesis.</text>
</comment>
<dbReference type="GO" id="GO:0006744">
    <property type="term" value="P:ubiquinone biosynthetic process"/>
    <property type="evidence" value="ECO:0007669"/>
    <property type="project" value="UniProtKB-UniRule"/>
</dbReference>
<dbReference type="EMBL" id="JAEKFT010000002">
    <property type="protein sequence ID" value="MBT0960066.1"/>
    <property type="molecule type" value="Genomic_DNA"/>
</dbReference>
<sequence>MNPPQLLDQLAGKFAEAAANSPVKDIEKNVRALAASAFARLDLVTREEFDVQCALLERTAAQLAVLEARVAALEAELAARKAGPTAG</sequence>
<gene>
    <name evidence="1" type="primary">ubiK</name>
    <name evidence="2" type="ORF">I8J34_02660</name>
</gene>
<keyword evidence="1" id="KW-0831">Ubiquinone biosynthesis</keyword>
<protein>
    <recommendedName>
        <fullName evidence="1">Ubiquinone biosynthesis accessory factor UbiK</fullName>
    </recommendedName>
</protein>
<dbReference type="Proteomes" id="UP000694660">
    <property type="component" value="Unassembled WGS sequence"/>
</dbReference>
<dbReference type="InterPro" id="IPR007475">
    <property type="entry name" value="UbiK"/>
</dbReference>
<accession>A0A944D830</accession>
<dbReference type="GO" id="GO:0005737">
    <property type="term" value="C:cytoplasm"/>
    <property type="evidence" value="ECO:0007669"/>
    <property type="project" value="UniProtKB-SubCell"/>
</dbReference>
<comment type="caution">
    <text evidence="2">The sequence shown here is derived from an EMBL/GenBank/DDBJ whole genome shotgun (WGS) entry which is preliminary data.</text>
</comment>
<comment type="function">
    <text evidence="1">Required for efficient ubiquinone (coenzyme Q) biosynthesis. UbiK is probably an accessory factor of Ubi enzymes and facilitates ubiquinone biosynthesis by acting as an assembly factor, a targeting factor, or both.</text>
</comment>
<dbReference type="PANTHER" id="PTHR38040">
    <property type="entry name" value="UBIQUINONE BIOSYNTHESIS ACCESSORY FACTOR UBIK"/>
    <property type="match status" value="1"/>
</dbReference>
<evidence type="ECO:0000256" key="1">
    <source>
        <dbReference type="HAMAP-Rule" id="MF_02216"/>
    </source>
</evidence>
<proteinExistence type="inferred from homology"/>
<dbReference type="RefSeq" id="WP_214359822.1">
    <property type="nucleotide sequence ID" value="NZ_JAEKFT010000002.1"/>
</dbReference>
<name>A0A944D830_DENI1</name>
<comment type="similarity">
    <text evidence="1">Belongs to the UbiK family.</text>
</comment>
<dbReference type="PANTHER" id="PTHR38040:SF1">
    <property type="entry name" value="UBIQUINONE BIOSYNTHESIS ACCESSORY FACTOR UBIK"/>
    <property type="match status" value="1"/>
</dbReference>